<dbReference type="Pfam" id="PF03371">
    <property type="entry name" value="PRP38"/>
    <property type="match status" value="1"/>
</dbReference>
<dbReference type="KEGG" id="loa:LOAG_00678"/>
<comment type="similarity">
    <text evidence="2 7">Belongs to the PRP38 family.</text>
</comment>
<protein>
    <recommendedName>
        <fullName evidence="7">Pre-mRNA-splicing factor 38</fullName>
    </recommendedName>
</protein>
<dbReference type="InterPro" id="IPR005037">
    <property type="entry name" value="PRP38"/>
</dbReference>
<evidence type="ECO:0000256" key="3">
    <source>
        <dbReference type="ARBA" id="ARBA00022664"/>
    </source>
</evidence>
<organism evidence="8">
    <name type="scientific">Loa loa</name>
    <name type="common">Eye worm</name>
    <name type="synonym">Filaria loa</name>
    <dbReference type="NCBI Taxonomy" id="7209"/>
    <lineage>
        <taxon>Eukaryota</taxon>
        <taxon>Metazoa</taxon>
        <taxon>Ecdysozoa</taxon>
        <taxon>Nematoda</taxon>
        <taxon>Chromadorea</taxon>
        <taxon>Rhabditida</taxon>
        <taxon>Spirurina</taxon>
        <taxon>Spiruromorpha</taxon>
        <taxon>Filarioidea</taxon>
        <taxon>Onchocercidae</taxon>
        <taxon>Loa</taxon>
    </lineage>
</organism>
<dbReference type="CTD" id="9938043"/>
<evidence type="ECO:0000256" key="1">
    <source>
        <dbReference type="ARBA" id="ARBA00004123"/>
    </source>
</evidence>
<evidence type="ECO:0000256" key="7">
    <source>
        <dbReference type="RuleBase" id="RU367025"/>
    </source>
</evidence>
<evidence type="ECO:0000256" key="4">
    <source>
        <dbReference type="ARBA" id="ARBA00022728"/>
    </source>
</evidence>
<keyword evidence="6 7" id="KW-0539">Nucleus</keyword>
<sequence>MESNQFDKLSLMALLYWCPSGLLYGLGKFEIVRMDEFIYSLLRDERYCDIHLLKIQRSWVPVDAICNVTFGFKLNKRITLEEIRKLQPYVSVLDQDPDKL</sequence>
<dbReference type="OrthoDB" id="190958at2759"/>
<name>A0A1S0UAP5_LOALO</name>
<dbReference type="GO" id="GO:0005681">
    <property type="term" value="C:spliceosomal complex"/>
    <property type="evidence" value="ECO:0007669"/>
    <property type="project" value="UniProtKB-KW"/>
</dbReference>
<keyword evidence="5 7" id="KW-0508">mRNA splicing</keyword>
<dbReference type="GO" id="GO:0000398">
    <property type="term" value="P:mRNA splicing, via spliceosome"/>
    <property type="evidence" value="ECO:0007669"/>
    <property type="project" value="UniProtKB-UniRule"/>
</dbReference>
<keyword evidence="4 7" id="KW-0747">Spliceosome</keyword>
<reference evidence="8" key="1">
    <citation type="submission" date="2012-04" db="EMBL/GenBank/DDBJ databases">
        <title>The Genome Sequence of Loa loa.</title>
        <authorList>
            <consortium name="The Broad Institute Genome Sequencing Platform"/>
            <consortium name="Broad Institute Genome Sequencing Center for Infectious Disease"/>
            <person name="Nutman T.B."/>
            <person name="Fink D.L."/>
            <person name="Russ C."/>
            <person name="Young S."/>
            <person name="Zeng Q."/>
            <person name="Gargeya S."/>
            <person name="Alvarado L."/>
            <person name="Berlin A."/>
            <person name="Chapman S.B."/>
            <person name="Chen Z."/>
            <person name="Freedman E."/>
            <person name="Gellesch M."/>
            <person name="Goldberg J."/>
            <person name="Griggs A."/>
            <person name="Gujja S."/>
            <person name="Heilman E.R."/>
            <person name="Heiman D."/>
            <person name="Howarth C."/>
            <person name="Mehta T."/>
            <person name="Neiman D."/>
            <person name="Pearson M."/>
            <person name="Roberts A."/>
            <person name="Saif S."/>
            <person name="Shea T."/>
            <person name="Shenoy N."/>
            <person name="Sisk P."/>
            <person name="Stolte C."/>
            <person name="Sykes S."/>
            <person name="White J."/>
            <person name="Yandava C."/>
            <person name="Haas B."/>
            <person name="Henn M.R."/>
            <person name="Nusbaum C."/>
            <person name="Birren B."/>
        </authorList>
    </citation>
    <scope>NUCLEOTIDE SEQUENCE [LARGE SCALE GENOMIC DNA]</scope>
</reference>
<keyword evidence="3 7" id="KW-0507">mRNA processing</keyword>
<dbReference type="EMBL" id="JH712104">
    <property type="protein sequence ID" value="EFO27812.1"/>
    <property type="molecule type" value="Genomic_DNA"/>
</dbReference>
<evidence type="ECO:0000256" key="2">
    <source>
        <dbReference type="ARBA" id="ARBA00006164"/>
    </source>
</evidence>
<evidence type="ECO:0000256" key="6">
    <source>
        <dbReference type="ARBA" id="ARBA00023242"/>
    </source>
</evidence>
<dbReference type="AlphaFoldDB" id="A0A1S0UAP5"/>
<dbReference type="InParanoid" id="A0A1S0UAP5"/>
<dbReference type="GeneID" id="9938043"/>
<dbReference type="RefSeq" id="XP_003136266.1">
    <property type="nucleotide sequence ID" value="XM_003136218.1"/>
</dbReference>
<evidence type="ECO:0000256" key="5">
    <source>
        <dbReference type="ARBA" id="ARBA00023187"/>
    </source>
</evidence>
<proteinExistence type="inferred from homology"/>
<gene>
    <name evidence="8" type="ORF">LOAG_00678</name>
</gene>
<accession>A0A1S0UAP5</accession>
<comment type="subcellular location">
    <subcellularLocation>
        <location evidence="1 7">Nucleus</location>
    </subcellularLocation>
</comment>
<evidence type="ECO:0000313" key="8">
    <source>
        <dbReference type="EMBL" id="EFO27812.1"/>
    </source>
</evidence>
<comment type="function">
    <text evidence="7">Required for pre-mRNA splicing.</text>
</comment>